<dbReference type="AlphaFoldDB" id="A0A4Z1E6I9"/>
<feature type="region of interest" description="Disordered" evidence="1">
    <location>
        <begin position="1"/>
        <end position="26"/>
    </location>
</feature>
<proteinExistence type="predicted"/>
<reference evidence="2 3" key="1">
    <citation type="submission" date="2017-12" db="EMBL/GenBank/DDBJ databases">
        <title>Comparative genomics of Botrytis spp.</title>
        <authorList>
            <person name="Valero-Jimenez C.A."/>
            <person name="Tapia P."/>
            <person name="Veloso J."/>
            <person name="Silva-Moreno E."/>
            <person name="Staats M."/>
            <person name="Valdes J.H."/>
            <person name="Van Kan J.A.L."/>
        </authorList>
    </citation>
    <scope>NUCLEOTIDE SEQUENCE [LARGE SCALE GENOMIC DNA]</scope>
    <source>
        <strain evidence="2 3">Bt9001</strain>
    </source>
</reference>
<comment type="caution">
    <text evidence="2">The sequence shown here is derived from an EMBL/GenBank/DDBJ whole genome shotgun (WGS) entry which is preliminary data.</text>
</comment>
<dbReference type="OrthoDB" id="4232626at2759"/>
<gene>
    <name evidence="2" type="ORF">BTUL_0253g00010</name>
</gene>
<dbReference type="Proteomes" id="UP000297777">
    <property type="component" value="Unassembled WGS sequence"/>
</dbReference>
<accession>A0A4Z1E6I9</accession>
<protein>
    <submittedName>
        <fullName evidence="2">Uncharacterized protein</fullName>
    </submittedName>
</protein>
<evidence type="ECO:0000256" key="1">
    <source>
        <dbReference type="SAM" id="MobiDB-lite"/>
    </source>
</evidence>
<evidence type="ECO:0000313" key="2">
    <source>
        <dbReference type="EMBL" id="TGO07685.1"/>
    </source>
</evidence>
<dbReference type="EMBL" id="PQXH01000253">
    <property type="protein sequence ID" value="TGO07685.1"/>
    <property type="molecule type" value="Genomic_DNA"/>
</dbReference>
<evidence type="ECO:0000313" key="3">
    <source>
        <dbReference type="Proteomes" id="UP000297777"/>
    </source>
</evidence>
<name>A0A4Z1E6I9_9HELO</name>
<keyword evidence="3" id="KW-1185">Reference proteome</keyword>
<organism evidence="2 3">
    <name type="scientific">Botrytis tulipae</name>
    <dbReference type="NCBI Taxonomy" id="87230"/>
    <lineage>
        <taxon>Eukaryota</taxon>
        <taxon>Fungi</taxon>
        <taxon>Dikarya</taxon>
        <taxon>Ascomycota</taxon>
        <taxon>Pezizomycotina</taxon>
        <taxon>Leotiomycetes</taxon>
        <taxon>Helotiales</taxon>
        <taxon>Sclerotiniaceae</taxon>
        <taxon>Botrytis</taxon>
    </lineage>
</organism>
<feature type="compositionally biased region" description="Polar residues" evidence="1">
    <location>
        <begin position="1"/>
        <end position="14"/>
    </location>
</feature>
<sequence>MPTSSCQNCQQMPSSVPEIPPPNSRLSIPGFRNKAVEEYCAWHQSKFEDPIHKVEYQKAHNVIKENAMTLQLMHRDPNTDFLITGGVKRGAALHVVYDIEEWFQQRKRVRTE</sequence>